<feature type="domain" description="AB hydrolase-1" evidence="2">
    <location>
        <begin position="58"/>
        <end position="365"/>
    </location>
</feature>
<dbReference type="GeneID" id="37202266"/>
<proteinExistence type="predicted"/>
<name>A0A395IE61_ASPHC</name>
<dbReference type="VEuPathDB" id="FungiDB:BO97DRAFT_439362"/>
<accession>A0A395IE61</accession>
<feature type="compositionally biased region" description="Basic and acidic residues" evidence="1">
    <location>
        <begin position="326"/>
        <end position="335"/>
    </location>
</feature>
<gene>
    <name evidence="3" type="ORF">BO97DRAFT_439362</name>
</gene>
<dbReference type="Gene3D" id="3.40.50.1820">
    <property type="entry name" value="alpha/beta hydrolase"/>
    <property type="match status" value="1"/>
</dbReference>
<dbReference type="OrthoDB" id="94039at2759"/>
<protein>
    <submittedName>
        <fullName evidence="3">Alpha/beta-hydrolase</fullName>
    </submittedName>
</protein>
<dbReference type="InterPro" id="IPR029058">
    <property type="entry name" value="AB_hydrolase_fold"/>
</dbReference>
<dbReference type="GO" id="GO:0016787">
    <property type="term" value="F:hydrolase activity"/>
    <property type="evidence" value="ECO:0007669"/>
    <property type="project" value="UniProtKB-KW"/>
</dbReference>
<evidence type="ECO:0000259" key="2">
    <source>
        <dbReference type="Pfam" id="PF12697"/>
    </source>
</evidence>
<dbReference type="Proteomes" id="UP000248961">
    <property type="component" value="Unassembled WGS sequence"/>
</dbReference>
<organism evidence="3 4">
    <name type="scientific">Aspergillus homomorphus (strain CBS 101889)</name>
    <dbReference type="NCBI Taxonomy" id="1450537"/>
    <lineage>
        <taxon>Eukaryota</taxon>
        <taxon>Fungi</taxon>
        <taxon>Dikarya</taxon>
        <taxon>Ascomycota</taxon>
        <taxon>Pezizomycotina</taxon>
        <taxon>Eurotiomycetes</taxon>
        <taxon>Eurotiomycetidae</taxon>
        <taxon>Eurotiales</taxon>
        <taxon>Aspergillaceae</taxon>
        <taxon>Aspergillus</taxon>
        <taxon>Aspergillus subgen. Circumdati</taxon>
    </lineage>
</organism>
<evidence type="ECO:0000256" key="1">
    <source>
        <dbReference type="SAM" id="MobiDB-lite"/>
    </source>
</evidence>
<dbReference type="AlphaFoldDB" id="A0A395IE61"/>
<dbReference type="SUPFAM" id="SSF53474">
    <property type="entry name" value="alpha/beta-Hydrolases"/>
    <property type="match status" value="1"/>
</dbReference>
<evidence type="ECO:0000313" key="3">
    <source>
        <dbReference type="EMBL" id="RAL17453.1"/>
    </source>
</evidence>
<keyword evidence="3" id="KW-0378">Hydrolase</keyword>
<reference evidence="3 4" key="1">
    <citation type="submission" date="2018-02" db="EMBL/GenBank/DDBJ databases">
        <title>The genomes of Aspergillus section Nigri reveals drivers in fungal speciation.</title>
        <authorList>
            <consortium name="DOE Joint Genome Institute"/>
            <person name="Vesth T.C."/>
            <person name="Nybo J."/>
            <person name="Theobald S."/>
            <person name="Brandl J."/>
            <person name="Frisvad J.C."/>
            <person name="Nielsen K.F."/>
            <person name="Lyhne E.K."/>
            <person name="Kogle M.E."/>
            <person name="Kuo A."/>
            <person name="Riley R."/>
            <person name="Clum A."/>
            <person name="Nolan M."/>
            <person name="Lipzen A."/>
            <person name="Salamov A."/>
            <person name="Henrissat B."/>
            <person name="Wiebenga A."/>
            <person name="De vries R.P."/>
            <person name="Grigoriev I.V."/>
            <person name="Mortensen U.H."/>
            <person name="Andersen M.R."/>
            <person name="Baker S.E."/>
        </authorList>
    </citation>
    <scope>NUCLEOTIDE SEQUENCE [LARGE SCALE GENOMIC DNA]</scope>
    <source>
        <strain evidence="3 4">CBS 101889</strain>
    </source>
</reference>
<keyword evidence="4" id="KW-1185">Reference proteome</keyword>
<sequence length="428" mass="48202">MASSPFIITEHTVDCQHIREYPHATRHGDDALQLAVKQYIPKSNPNPQPGDVTIIGAHSSGVPKELYEPIWEELLAKLEHQGVRIRSIWIADTASQGASGLLNKQYLGNDPSWFDHSRDLLHLVNTFKAEMPRPIVGIGHSLGAGQLALLSLMHSRLFTSLVLIESVFGRDILSGKGLAFAQGSLAAPDNWASRASAAAYFQKRHRSWDPRVLDRFLKYGLRDVERESSSDKAQREVTLTTTQHQDVMQYLRANFSHRKPLRPDTETDTPEDTHDPLFHPDVIGPAHAIAPFYRCEPLLAYKLLKHVRPSVLYIFGEKSPISTPKPRAEKVERTGRGFGGSGGYRHGRVREVTLPAAGHQVPFEDIAGVSSATAEWVKEEMLRWKRDEERITHGWVNRSVEDRLSLSEEWQARLKESLGKYKLARSKL</sequence>
<dbReference type="RefSeq" id="XP_025556607.1">
    <property type="nucleotide sequence ID" value="XM_025697977.1"/>
</dbReference>
<dbReference type="STRING" id="1450537.A0A395IE61"/>
<dbReference type="InterPro" id="IPR000073">
    <property type="entry name" value="AB_hydrolase_1"/>
</dbReference>
<dbReference type="Pfam" id="PF12697">
    <property type="entry name" value="Abhydrolase_6"/>
    <property type="match status" value="1"/>
</dbReference>
<evidence type="ECO:0000313" key="4">
    <source>
        <dbReference type="Proteomes" id="UP000248961"/>
    </source>
</evidence>
<dbReference type="EMBL" id="KZ824267">
    <property type="protein sequence ID" value="RAL17453.1"/>
    <property type="molecule type" value="Genomic_DNA"/>
</dbReference>
<feature type="region of interest" description="Disordered" evidence="1">
    <location>
        <begin position="323"/>
        <end position="344"/>
    </location>
</feature>